<evidence type="ECO:0000256" key="1">
    <source>
        <dbReference type="ARBA" id="ARBA00004141"/>
    </source>
</evidence>
<protein>
    <submittedName>
        <fullName evidence="9">Galactosyl transferase</fullName>
    </submittedName>
</protein>
<dbReference type="GO" id="GO:0016020">
    <property type="term" value="C:membrane"/>
    <property type="evidence" value="ECO:0007669"/>
    <property type="project" value="UniProtKB-SubCell"/>
</dbReference>
<gene>
    <name evidence="9" type="ORF">D2E26_0082</name>
</gene>
<reference evidence="9 10" key="1">
    <citation type="submission" date="2018-09" db="EMBL/GenBank/DDBJ databases">
        <title>Characterization of the phylogenetic diversity of five novel species belonging to the genus Bifidobacterium.</title>
        <authorList>
            <person name="Lugli G.A."/>
            <person name="Duranti S."/>
            <person name="Milani C."/>
        </authorList>
    </citation>
    <scope>NUCLEOTIDE SEQUENCE [LARGE SCALE GENOMIC DNA]</scope>
    <source>
        <strain evidence="9 10">2036B</strain>
    </source>
</reference>
<evidence type="ECO:0000256" key="2">
    <source>
        <dbReference type="ARBA" id="ARBA00006464"/>
    </source>
</evidence>
<dbReference type="PANTHER" id="PTHR30576">
    <property type="entry name" value="COLANIC BIOSYNTHESIS UDP-GLUCOSE LIPID CARRIER TRANSFERASE"/>
    <property type="match status" value="1"/>
</dbReference>
<evidence type="ECO:0000256" key="7">
    <source>
        <dbReference type="SAM" id="Phobius"/>
    </source>
</evidence>
<keyword evidence="3 9" id="KW-0808">Transferase</keyword>
<dbReference type="Proteomes" id="UP000287609">
    <property type="component" value="Unassembled WGS sequence"/>
</dbReference>
<evidence type="ECO:0000259" key="8">
    <source>
        <dbReference type="Pfam" id="PF02397"/>
    </source>
</evidence>
<dbReference type="PANTHER" id="PTHR30576:SF0">
    <property type="entry name" value="UNDECAPRENYL-PHOSPHATE N-ACETYLGALACTOSAMINYL 1-PHOSPHATE TRANSFERASE-RELATED"/>
    <property type="match status" value="1"/>
</dbReference>
<dbReference type="Pfam" id="PF02397">
    <property type="entry name" value="Bac_transf"/>
    <property type="match status" value="1"/>
</dbReference>
<dbReference type="InterPro" id="IPR003362">
    <property type="entry name" value="Bact_transf"/>
</dbReference>
<feature type="domain" description="Bacterial sugar transferase" evidence="8">
    <location>
        <begin position="318"/>
        <end position="506"/>
    </location>
</feature>
<name>A0A430FRM0_9BIFI</name>
<keyword evidence="6 7" id="KW-0472">Membrane</keyword>
<evidence type="ECO:0000313" key="10">
    <source>
        <dbReference type="Proteomes" id="UP000287609"/>
    </source>
</evidence>
<comment type="similarity">
    <text evidence="2">Belongs to the bacterial sugar transferase family.</text>
</comment>
<dbReference type="OrthoDB" id="9808602at2"/>
<keyword evidence="4 7" id="KW-0812">Transmembrane</keyword>
<evidence type="ECO:0000256" key="5">
    <source>
        <dbReference type="ARBA" id="ARBA00022989"/>
    </source>
</evidence>
<evidence type="ECO:0000256" key="4">
    <source>
        <dbReference type="ARBA" id="ARBA00022692"/>
    </source>
</evidence>
<proteinExistence type="inferred from homology"/>
<sequence length="512" mass="58374">MTQVAIDQRQHIASKVQQRSSNVLFWRFYLNLGLVILDMLVYACVQYVLMSRFNLFHEFALPKFSGRYDDFIYIVICSVIYGFCLKIAGVYHRHLLGDGYEMNVRLFNAACISFCFIGCLNFVLHTNVRADVLMLTTLLAMVATMVSRMIVRALAVQYRRKGAYMYPTVIVGSPEGIGNALRKINNRKQLTYRALAVCPIRVNRKTGLIEADDNYELTYEQLNATNNNALKVVRYDDHVGERFERLGVQTVMVTDVLDRFSDNLNTFSLRMEALSLEVALVTSAVDIAGHATRIQNRNGMTIMTIYLPQYSPFGQILKRIFDVIVSLLAIIVSSPIMAIVALAIKLEDHGPVFYKQERIGRYGKPFYIHKFRSMRVNADQEWADLMASADTRTGTTHKIKNDLRITKVGRFIRKTSLDELPQFFDSLRGVMSVVGPRPFLAEEVSTFDRVYATRSLVKPGITGPWQVSGRNDLNEEESRQLDVTYVQDWSIMGDIIYILRTIGVVLHPRGAY</sequence>
<comment type="subcellular location">
    <subcellularLocation>
        <location evidence="1">Membrane</location>
        <topology evidence="1">Multi-pass membrane protein</topology>
    </subcellularLocation>
</comment>
<dbReference type="EMBL" id="QXGM01000001">
    <property type="protein sequence ID" value="RSX55519.1"/>
    <property type="molecule type" value="Genomic_DNA"/>
</dbReference>
<evidence type="ECO:0000256" key="3">
    <source>
        <dbReference type="ARBA" id="ARBA00022679"/>
    </source>
</evidence>
<dbReference type="AlphaFoldDB" id="A0A430FRM0"/>
<organism evidence="9 10">
    <name type="scientific">Bifidobacterium dolichotidis</name>
    <dbReference type="NCBI Taxonomy" id="2306976"/>
    <lineage>
        <taxon>Bacteria</taxon>
        <taxon>Bacillati</taxon>
        <taxon>Actinomycetota</taxon>
        <taxon>Actinomycetes</taxon>
        <taxon>Bifidobacteriales</taxon>
        <taxon>Bifidobacteriaceae</taxon>
        <taxon>Bifidobacterium</taxon>
    </lineage>
</organism>
<feature type="transmembrane region" description="Helical" evidence="7">
    <location>
        <begin position="71"/>
        <end position="92"/>
    </location>
</feature>
<accession>A0A430FRM0</accession>
<dbReference type="InterPro" id="IPR017475">
    <property type="entry name" value="EPS_sugar_tfrase"/>
</dbReference>
<dbReference type="RefSeq" id="WP_125962749.1">
    <property type="nucleotide sequence ID" value="NZ_QXGM01000001.1"/>
</dbReference>
<comment type="caution">
    <text evidence="9">The sequence shown here is derived from an EMBL/GenBank/DDBJ whole genome shotgun (WGS) entry which is preliminary data.</text>
</comment>
<feature type="transmembrane region" description="Helical" evidence="7">
    <location>
        <begin position="28"/>
        <end position="49"/>
    </location>
</feature>
<keyword evidence="5 7" id="KW-1133">Transmembrane helix</keyword>
<feature type="transmembrane region" description="Helical" evidence="7">
    <location>
        <begin position="104"/>
        <end position="124"/>
    </location>
</feature>
<feature type="transmembrane region" description="Helical" evidence="7">
    <location>
        <begin position="320"/>
        <end position="344"/>
    </location>
</feature>
<keyword evidence="10" id="KW-1185">Reference proteome</keyword>
<dbReference type="Pfam" id="PF13727">
    <property type="entry name" value="CoA_binding_3"/>
    <property type="match status" value="1"/>
</dbReference>
<dbReference type="GO" id="GO:0016780">
    <property type="term" value="F:phosphotransferase activity, for other substituted phosphate groups"/>
    <property type="evidence" value="ECO:0007669"/>
    <property type="project" value="TreeGrafter"/>
</dbReference>
<evidence type="ECO:0000256" key="6">
    <source>
        <dbReference type="ARBA" id="ARBA00023136"/>
    </source>
</evidence>
<feature type="transmembrane region" description="Helical" evidence="7">
    <location>
        <begin position="130"/>
        <end position="151"/>
    </location>
</feature>
<dbReference type="NCBIfam" id="TIGR03025">
    <property type="entry name" value="EPS_sugtrans"/>
    <property type="match status" value="1"/>
</dbReference>
<evidence type="ECO:0000313" key="9">
    <source>
        <dbReference type="EMBL" id="RSX55519.1"/>
    </source>
</evidence>